<keyword evidence="2" id="KW-1185">Reference proteome</keyword>
<keyword evidence="1" id="KW-1133">Transmembrane helix</keyword>
<gene>
    <name evidence="3" type="primary">LOC108556660</name>
</gene>
<dbReference type="InterPro" id="IPR038976">
    <property type="entry name" value="Ssk"/>
</dbReference>
<feature type="transmembrane region" description="Helical" evidence="1">
    <location>
        <begin position="45"/>
        <end position="64"/>
    </location>
</feature>
<feature type="transmembrane region" description="Helical" evidence="1">
    <location>
        <begin position="110"/>
        <end position="131"/>
    </location>
</feature>
<accession>A0ABM1M1A2</accession>
<dbReference type="Proteomes" id="UP000695000">
    <property type="component" value="Unplaced"/>
</dbReference>
<evidence type="ECO:0000313" key="2">
    <source>
        <dbReference type="Proteomes" id="UP000695000"/>
    </source>
</evidence>
<evidence type="ECO:0000313" key="3">
    <source>
        <dbReference type="RefSeq" id="XP_017768352.1"/>
    </source>
</evidence>
<dbReference type="PANTHER" id="PTHR36692:SF2">
    <property type="entry name" value="GEO12064P1"/>
    <property type="match status" value="1"/>
</dbReference>
<name>A0ABM1M1A2_NICVS</name>
<proteinExistence type="predicted"/>
<reference evidence="3" key="1">
    <citation type="submission" date="2025-08" db="UniProtKB">
        <authorList>
            <consortium name="RefSeq"/>
        </authorList>
    </citation>
    <scope>IDENTIFICATION</scope>
    <source>
        <tissue evidence="3">Whole Larva</tissue>
    </source>
</reference>
<sequence length="180" mass="20351">MSSEMEVTMSTTDKNTPSKEEDIVVVVKETRRKYVKRVLREHWQIAFKIAEILLSIACICFAYEPTQMTGLGKSHLHHVGIMYTAYAGNLLINGVLLVSRFVGDRLPYRTSVVFSVSGAAMFLVTAILLITDRSYLTRNRIFHPKAYLLEMLTISTICALVNVVIFISDAIITFRSRKSL</sequence>
<protein>
    <submittedName>
        <fullName evidence="3">Uncharacterized protein LOC108556660</fullName>
    </submittedName>
</protein>
<dbReference type="PANTHER" id="PTHR36692">
    <property type="entry name" value="PROTEIN SNAKESKIN"/>
    <property type="match status" value="1"/>
</dbReference>
<dbReference type="GeneID" id="108556660"/>
<organism evidence="2 3">
    <name type="scientific">Nicrophorus vespilloides</name>
    <name type="common">Boreal carrion beetle</name>
    <dbReference type="NCBI Taxonomy" id="110193"/>
    <lineage>
        <taxon>Eukaryota</taxon>
        <taxon>Metazoa</taxon>
        <taxon>Ecdysozoa</taxon>
        <taxon>Arthropoda</taxon>
        <taxon>Hexapoda</taxon>
        <taxon>Insecta</taxon>
        <taxon>Pterygota</taxon>
        <taxon>Neoptera</taxon>
        <taxon>Endopterygota</taxon>
        <taxon>Coleoptera</taxon>
        <taxon>Polyphaga</taxon>
        <taxon>Staphyliniformia</taxon>
        <taxon>Silphidae</taxon>
        <taxon>Nicrophorinae</taxon>
        <taxon>Nicrophorus</taxon>
    </lineage>
</organism>
<feature type="transmembrane region" description="Helical" evidence="1">
    <location>
        <begin position="76"/>
        <end position="98"/>
    </location>
</feature>
<feature type="transmembrane region" description="Helical" evidence="1">
    <location>
        <begin position="151"/>
        <end position="174"/>
    </location>
</feature>
<keyword evidence="1" id="KW-0472">Membrane</keyword>
<keyword evidence="1" id="KW-0812">Transmembrane</keyword>
<dbReference type="RefSeq" id="XP_017768352.1">
    <property type="nucleotide sequence ID" value="XM_017912863.1"/>
</dbReference>
<evidence type="ECO:0000256" key="1">
    <source>
        <dbReference type="SAM" id="Phobius"/>
    </source>
</evidence>